<dbReference type="InterPro" id="IPR019888">
    <property type="entry name" value="Tscrpt_reg_AsnC-like"/>
</dbReference>
<feature type="domain" description="HTH asnC-type" evidence="6">
    <location>
        <begin position="34"/>
        <end position="75"/>
    </location>
</feature>
<dbReference type="InterPro" id="IPR036388">
    <property type="entry name" value="WH-like_DNA-bd_sf"/>
</dbReference>
<reference evidence="7 8" key="1">
    <citation type="journal article" date="2010" name="Genome Biol. Evol.">
        <title>The sequence of a 1.8-mb bacterial linear plasmid reveals a rich evolutionary reservoir of secondary metabolic pathways.</title>
        <authorList>
            <person name="Medema M.H."/>
            <person name="Trefzer A."/>
            <person name="Kovalchuk A."/>
            <person name="van den Berg M."/>
            <person name="Mueller U."/>
            <person name="Heijne W."/>
            <person name="Wu L."/>
            <person name="Alam M.T."/>
            <person name="Ronning C.M."/>
            <person name="Nierman W.C."/>
            <person name="Bovenberg R.A.L."/>
            <person name="Breitling R."/>
            <person name="Takano E."/>
        </authorList>
    </citation>
    <scope>NUCLEOTIDE SEQUENCE [LARGE SCALE GENOMIC DNA]</scope>
    <source>
        <strain evidence="8">ATCC 27064 / DSM 738 / JCM 4710 / NBRC 13307 / NCIMB 12785 / NRRL 3585 / VKM Ac-602</strain>
    </source>
</reference>
<evidence type="ECO:0000256" key="4">
    <source>
        <dbReference type="SAM" id="MobiDB-lite"/>
    </source>
</evidence>
<name>E2Q096_STRCL</name>
<evidence type="ECO:0000256" key="3">
    <source>
        <dbReference type="ARBA" id="ARBA00023163"/>
    </source>
</evidence>
<dbReference type="PANTHER" id="PTHR30154">
    <property type="entry name" value="LEUCINE-RESPONSIVE REGULATORY PROTEIN"/>
    <property type="match status" value="1"/>
</dbReference>
<dbReference type="InterPro" id="IPR036390">
    <property type="entry name" value="WH_DNA-bd_sf"/>
</dbReference>
<feature type="compositionally biased region" description="Polar residues" evidence="4">
    <location>
        <begin position="14"/>
        <end position="29"/>
    </location>
</feature>
<feature type="compositionally biased region" description="Basic and acidic residues" evidence="4">
    <location>
        <begin position="1"/>
        <end position="11"/>
    </location>
</feature>
<dbReference type="Pfam" id="PF13404">
    <property type="entry name" value="HTH_AsnC-type"/>
    <property type="match status" value="2"/>
</dbReference>
<dbReference type="PRINTS" id="PR00033">
    <property type="entry name" value="HTHASNC"/>
</dbReference>
<dbReference type="STRING" id="1901.BB341_01650"/>
<dbReference type="GO" id="GO:0043565">
    <property type="term" value="F:sequence-specific DNA binding"/>
    <property type="evidence" value="ECO:0007669"/>
    <property type="project" value="InterPro"/>
</dbReference>
<dbReference type="InterPro" id="IPR019887">
    <property type="entry name" value="Tscrpt_reg_AsnC/Lrp_C"/>
</dbReference>
<proteinExistence type="predicted"/>
<dbReference type="InterPro" id="IPR000485">
    <property type="entry name" value="AsnC-type_HTH_dom"/>
</dbReference>
<keyword evidence="1" id="KW-0805">Transcription regulation</keyword>
<feature type="domain" description="HTH asnC-type" evidence="6">
    <location>
        <begin position="208"/>
        <end position="248"/>
    </location>
</feature>
<keyword evidence="3" id="KW-0804">Transcription</keyword>
<sequence>MQESKTSDEIAKQISRNPENPARQGSESADSAMLDHIDVNILHALQRAPRAAFKSIGEAVGVSEQTAARRFHALRRSGAMNVVGLVDPAITGQVQWVARVRCRPDRVLPLAQSLVRQPEVAYAHLSTGGTEIVCAIRSPLDSGRSPFLLDRMHSSTAVLDVQVDMMLHTFGGLGTNWTGHGGELGEEQIRGLTAGRRPRAAGAPALPDEDDAPLLEALAGDGRLSHTRLAQLTGWSKARVARRLEVLEESGALFYDVELIPERLGFHVTATLWLSVAPEFLHHAGADIATHPQVAFTGAITGDNNLMAVVICRDTEDLYRYLTHHLAKIPGISRHSVSLRSRSLKRSASLISHGRFVLAD</sequence>
<dbReference type="SUPFAM" id="SSF46785">
    <property type="entry name" value="Winged helix' DNA-binding domain"/>
    <property type="match status" value="2"/>
</dbReference>
<evidence type="ECO:0000313" key="8">
    <source>
        <dbReference type="Proteomes" id="UP000002357"/>
    </source>
</evidence>
<dbReference type="InterPro" id="IPR011008">
    <property type="entry name" value="Dimeric_a/b-barrel"/>
</dbReference>
<evidence type="ECO:0000259" key="5">
    <source>
        <dbReference type="Pfam" id="PF01037"/>
    </source>
</evidence>
<feature type="region of interest" description="Disordered" evidence="4">
    <location>
        <begin position="1"/>
        <end position="29"/>
    </location>
</feature>
<evidence type="ECO:0000256" key="1">
    <source>
        <dbReference type="ARBA" id="ARBA00023015"/>
    </source>
</evidence>
<dbReference type="Gene3D" id="3.30.70.920">
    <property type="match status" value="1"/>
</dbReference>
<keyword evidence="8" id="KW-1185">Reference proteome</keyword>
<dbReference type="Pfam" id="PF01037">
    <property type="entry name" value="AsnC_trans_reg"/>
    <property type="match status" value="1"/>
</dbReference>
<organism evidence="7 8">
    <name type="scientific">Streptomyces clavuligerus</name>
    <dbReference type="NCBI Taxonomy" id="1901"/>
    <lineage>
        <taxon>Bacteria</taxon>
        <taxon>Bacillati</taxon>
        <taxon>Actinomycetota</taxon>
        <taxon>Actinomycetes</taxon>
        <taxon>Kitasatosporales</taxon>
        <taxon>Streptomycetaceae</taxon>
        <taxon>Streptomyces</taxon>
    </lineage>
</organism>
<dbReference type="GO" id="GO:0005829">
    <property type="term" value="C:cytosol"/>
    <property type="evidence" value="ECO:0007669"/>
    <property type="project" value="TreeGrafter"/>
</dbReference>
<dbReference type="Gene3D" id="1.10.10.10">
    <property type="entry name" value="Winged helix-like DNA-binding domain superfamily/Winged helix DNA-binding domain"/>
    <property type="match status" value="2"/>
</dbReference>
<dbReference type="GO" id="GO:0043200">
    <property type="term" value="P:response to amino acid"/>
    <property type="evidence" value="ECO:0007669"/>
    <property type="project" value="TreeGrafter"/>
</dbReference>
<dbReference type="PANTHER" id="PTHR30154:SF34">
    <property type="entry name" value="TRANSCRIPTIONAL REGULATOR AZLB"/>
    <property type="match status" value="1"/>
</dbReference>
<feature type="domain" description="Transcription regulator AsnC/Lrp ligand binding" evidence="5">
    <location>
        <begin position="276"/>
        <end position="338"/>
    </location>
</feature>
<dbReference type="AlphaFoldDB" id="E2Q096"/>
<dbReference type="EMBL" id="CM000913">
    <property type="protein sequence ID" value="EFG10439.1"/>
    <property type="molecule type" value="Genomic_DNA"/>
</dbReference>
<evidence type="ECO:0000259" key="6">
    <source>
        <dbReference type="Pfam" id="PF13404"/>
    </source>
</evidence>
<dbReference type="Proteomes" id="UP000002357">
    <property type="component" value="Chromosome"/>
</dbReference>
<protein>
    <submittedName>
        <fullName evidence="7">Transcriptional regulator</fullName>
    </submittedName>
</protein>
<dbReference type="eggNOG" id="COG1522">
    <property type="taxonomic scope" value="Bacteria"/>
</dbReference>
<gene>
    <name evidence="7" type="ORF">SCLAV_5372</name>
</gene>
<keyword evidence="2" id="KW-0238">DNA-binding</keyword>
<dbReference type="SUPFAM" id="SSF54909">
    <property type="entry name" value="Dimeric alpha+beta barrel"/>
    <property type="match status" value="1"/>
</dbReference>
<dbReference type="SMART" id="SM00344">
    <property type="entry name" value="HTH_ASNC"/>
    <property type="match status" value="2"/>
</dbReference>
<accession>E2Q096</accession>
<evidence type="ECO:0000256" key="2">
    <source>
        <dbReference type="ARBA" id="ARBA00023125"/>
    </source>
</evidence>
<evidence type="ECO:0000313" key="7">
    <source>
        <dbReference type="EMBL" id="EFG10439.1"/>
    </source>
</evidence>